<evidence type="ECO:0000313" key="2">
    <source>
        <dbReference type="Proteomes" id="UP000199223"/>
    </source>
</evidence>
<dbReference type="OrthoDB" id="63584at2"/>
<dbReference type="InterPro" id="IPR002347">
    <property type="entry name" value="SDR_fam"/>
</dbReference>
<organism evidence="1 2">
    <name type="scientific">Deinococcus reticulitermitis</name>
    <dbReference type="NCBI Taxonomy" id="856736"/>
    <lineage>
        <taxon>Bacteria</taxon>
        <taxon>Thermotogati</taxon>
        <taxon>Deinococcota</taxon>
        <taxon>Deinococci</taxon>
        <taxon>Deinococcales</taxon>
        <taxon>Deinococcaceae</taxon>
        <taxon>Deinococcus</taxon>
    </lineage>
</organism>
<dbReference type="PANTHER" id="PTHR44147:SF2">
    <property type="entry name" value="DEHYDROGENASE_REDUCTASE SDR FAMILY MEMBER 1"/>
    <property type="match status" value="1"/>
</dbReference>
<dbReference type="STRING" id="856736.SAMN04488058_10437"/>
<proteinExistence type="predicted"/>
<evidence type="ECO:0000313" key="1">
    <source>
        <dbReference type="EMBL" id="SEJ11371.1"/>
    </source>
</evidence>
<dbReference type="PANTHER" id="PTHR44147">
    <property type="entry name" value="DEHYDROGENASE/REDUCTASE SDR FAMILY MEMBER 1"/>
    <property type="match status" value="1"/>
</dbReference>
<name>A0A1H6W309_9DEIO</name>
<dbReference type="RefSeq" id="WP_092263821.1">
    <property type="nucleotide sequence ID" value="NZ_FNZA01000004.1"/>
</dbReference>
<dbReference type="Proteomes" id="UP000199223">
    <property type="component" value="Unassembled WGS sequence"/>
</dbReference>
<dbReference type="Gene3D" id="3.40.50.720">
    <property type="entry name" value="NAD(P)-binding Rossmann-like Domain"/>
    <property type="match status" value="1"/>
</dbReference>
<accession>A0A1H6W309</accession>
<dbReference type="SUPFAM" id="SSF51735">
    <property type="entry name" value="NAD(P)-binding Rossmann-fold domains"/>
    <property type="match status" value="1"/>
</dbReference>
<gene>
    <name evidence="1" type="ORF">SAMN04488058_10437</name>
</gene>
<dbReference type="InterPro" id="IPR036291">
    <property type="entry name" value="NAD(P)-bd_dom_sf"/>
</dbReference>
<dbReference type="AlphaFoldDB" id="A0A1H6W309"/>
<sequence>MTSERPLAGKVALVTGASRGLGRATALEFAQAGAFVVATARSVEGRSTQPQLPGTTVNETVRQLEAAGGQGLALACDHTDPAQVEALMAEIRTRFGKLDLLVNNAWGGHDPVDEATRGREVWEEPPEQLRNMLLGGAYSDFLTSLSALREVMTGLGLILCTTWHTEEPPGWLPYEVSKAAKNRFVYALGHKLRARGVPVIGVAPGWMRTELMELHHTPQELQGQTETPHYAARGMVALAGDPDAGRFSGQILDVGELVDLYGFTDLDGRQPHWFQERQQRRSP</sequence>
<protein>
    <submittedName>
        <fullName evidence="1">NAD(P)-dependent dehydrogenase, short-chain alcohol dehydrogenase family</fullName>
    </submittedName>
</protein>
<keyword evidence="2" id="KW-1185">Reference proteome</keyword>
<dbReference type="PRINTS" id="PR00081">
    <property type="entry name" value="GDHRDH"/>
</dbReference>
<dbReference type="EMBL" id="FNZA01000004">
    <property type="protein sequence ID" value="SEJ11371.1"/>
    <property type="molecule type" value="Genomic_DNA"/>
</dbReference>
<reference evidence="2" key="1">
    <citation type="submission" date="2016-10" db="EMBL/GenBank/DDBJ databases">
        <authorList>
            <person name="Varghese N."/>
            <person name="Submissions S."/>
        </authorList>
    </citation>
    <scope>NUCLEOTIDE SEQUENCE [LARGE SCALE GENOMIC DNA]</scope>
    <source>
        <strain evidence="2">CGMCC 1.10218</strain>
    </source>
</reference>
<dbReference type="Pfam" id="PF00106">
    <property type="entry name" value="adh_short"/>
    <property type="match status" value="1"/>
</dbReference>